<comment type="caution">
    <text evidence="2">The sequence shown here is derived from an EMBL/GenBank/DDBJ whole genome shotgun (WGS) entry which is preliminary data.</text>
</comment>
<dbReference type="EMBL" id="JAMZMK010007504">
    <property type="protein sequence ID" value="KAI7744552.1"/>
    <property type="molecule type" value="Genomic_DNA"/>
</dbReference>
<dbReference type="InterPro" id="IPR040079">
    <property type="entry name" value="Glutathione_S-Trfase"/>
</dbReference>
<evidence type="ECO:0000313" key="3">
    <source>
        <dbReference type="Proteomes" id="UP001206925"/>
    </source>
</evidence>
<dbReference type="GO" id="GO:0004364">
    <property type="term" value="F:glutathione transferase activity"/>
    <property type="evidence" value="ECO:0007669"/>
    <property type="project" value="TreeGrafter"/>
</dbReference>
<sequence>MSNSENKLQLYTCYISPPSFSVRIALNLKGLDYECNTIDLFKGEQYHPEFLEINPMGNVPAIKDGDMVLADSSAILMYLDEKYPQHPLLPHDLRKRAINYQVANLVSSSIQPILRIPVLGYIRNNFGPYERTAWIHKHLGKGFEGN</sequence>
<dbReference type="InterPro" id="IPR036249">
    <property type="entry name" value="Thioredoxin-like_sf"/>
</dbReference>
<dbReference type="GO" id="GO:0006559">
    <property type="term" value="P:L-phenylalanine catabolic process"/>
    <property type="evidence" value="ECO:0007669"/>
    <property type="project" value="TreeGrafter"/>
</dbReference>
<dbReference type="GO" id="GO:0016034">
    <property type="term" value="F:maleylacetoacetate isomerase activity"/>
    <property type="evidence" value="ECO:0007669"/>
    <property type="project" value="TreeGrafter"/>
</dbReference>
<dbReference type="InterPro" id="IPR036282">
    <property type="entry name" value="Glutathione-S-Trfase_C_sf"/>
</dbReference>
<dbReference type="Gene3D" id="1.20.1050.10">
    <property type="match status" value="1"/>
</dbReference>
<evidence type="ECO:0000313" key="2">
    <source>
        <dbReference type="EMBL" id="KAI7744552.1"/>
    </source>
</evidence>
<name>A0AAD5GJ31_AMBAR</name>
<evidence type="ECO:0000259" key="1">
    <source>
        <dbReference type="PROSITE" id="PS50404"/>
    </source>
</evidence>
<keyword evidence="3" id="KW-1185">Reference proteome</keyword>
<dbReference type="PANTHER" id="PTHR42673">
    <property type="entry name" value="MALEYLACETOACETATE ISOMERASE"/>
    <property type="match status" value="1"/>
</dbReference>
<organism evidence="2 3">
    <name type="scientific">Ambrosia artemisiifolia</name>
    <name type="common">Common ragweed</name>
    <dbReference type="NCBI Taxonomy" id="4212"/>
    <lineage>
        <taxon>Eukaryota</taxon>
        <taxon>Viridiplantae</taxon>
        <taxon>Streptophyta</taxon>
        <taxon>Embryophyta</taxon>
        <taxon>Tracheophyta</taxon>
        <taxon>Spermatophyta</taxon>
        <taxon>Magnoliopsida</taxon>
        <taxon>eudicotyledons</taxon>
        <taxon>Gunneridae</taxon>
        <taxon>Pentapetalae</taxon>
        <taxon>asterids</taxon>
        <taxon>campanulids</taxon>
        <taxon>Asterales</taxon>
        <taxon>Asteraceae</taxon>
        <taxon>Asteroideae</taxon>
        <taxon>Heliantheae alliance</taxon>
        <taxon>Heliantheae</taxon>
        <taxon>Ambrosia</taxon>
    </lineage>
</organism>
<dbReference type="SFLD" id="SFLDS00019">
    <property type="entry name" value="Glutathione_Transferase_(cytos"/>
    <property type="match status" value="1"/>
</dbReference>
<dbReference type="Pfam" id="PF13417">
    <property type="entry name" value="GST_N_3"/>
    <property type="match status" value="1"/>
</dbReference>
<dbReference type="SUPFAM" id="SSF47616">
    <property type="entry name" value="GST C-terminal domain-like"/>
    <property type="match status" value="1"/>
</dbReference>
<dbReference type="Proteomes" id="UP001206925">
    <property type="component" value="Unassembled WGS sequence"/>
</dbReference>
<dbReference type="PROSITE" id="PS50404">
    <property type="entry name" value="GST_NTER"/>
    <property type="match status" value="1"/>
</dbReference>
<accession>A0AAD5GJ31</accession>
<feature type="domain" description="GST N-terminal" evidence="1">
    <location>
        <begin position="6"/>
        <end position="87"/>
    </location>
</feature>
<dbReference type="SFLD" id="SFLDG00358">
    <property type="entry name" value="Main_(cytGST)"/>
    <property type="match status" value="1"/>
</dbReference>
<gene>
    <name evidence="2" type="ORF">M8C21_028752</name>
</gene>
<dbReference type="SUPFAM" id="SSF52833">
    <property type="entry name" value="Thioredoxin-like"/>
    <property type="match status" value="1"/>
</dbReference>
<dbReference type="Gene3D" id="3.40.30.10">
    <property type="entry name" value="Glutaredoxin"/>
    <property type="match status" value="1"/>
</dbReference>
<dbReference type="GO" id="GO:0006749">
    <property type="term" value="P:glutathione metabolic process"/>
    <property type="evidence" value="ECO:0007669"/>
    <property type="project" value="TreeGrafter"/>
</dbReference>
<protein>
    <recommendedName>
        <fullName evidence="1">GST N-terminal domain-containing protein</fullName>
    </recommendedName>
</protein>
<dbReference type="AlphaFoldDB" id="A0AAD5GJ31"/>
<reference evidence="2" key="1">
    <citation type="submission" date="2022-06" db="EMBL/GenBank/DDBJ databases">
        <title>Uncovering the hologenomic basis of an extraordinary plant invasion.</title>
        <authorList>
            <person name="Bieker V.C."/>
            <person name="Martin M.D."/>
            <person name="Gilbert T."/>
            <person name="Hodgins K."/>
            <person name="Battlay P."/>
            <person name="Petersen B."/>
            <person name="Wilson J."/>
        </authorList>
    </citation>
    <scope>NUCLEOTIDE SEQUENCE</scope>
    <source>
        <strain evidence="2">AA19_3_7</strain>
        <tissue evidence="2">Leaf</tissue>
    </source>
</reference>
<proteinExistence type="predicted"/>
<dbReference type="PANTHER" id="PTHR42673:SF20">
    <property type="entry name" value="GLUTATHIONE TRANSFERASE"/>
    <property type="match status" value="1"/>
</dbReference>
<dbReference type="InterPro" id="IPR004045">
    <property type="entry name" value="Glutathione_S-Trfase_N"/>
</dbReference>